<dbReference type="InterPro" id="IPR004662">
    <property type="entry name" value="AcgluKinase_fam"/>
</dbReference>
<dbReference type="GO" id="GO:0042450">
    <property type="term" value="P:L-arginine biosynthetic process via ornithine"/>
    <property type="evidence" value="ECO:0007669"/>
    <property type="project" value="UniProtKB-UniRule"/>
</dbReference>
<evidence type="ECO:0000256" key="5">
    <source>
        <dbReference type="ARBA" id="ARBA00022741"/>
    </source>
</evidence>
<keyword evidence="9" id="KW-0963">Cytoplasm</keyword>
<feature type="binding site" evidence="9">
    <location>
        <position position="85"/>
    </location>
    <ligand>
        <name>substrate</name>
    </ligand>
</feature>
<dbReference type="PANTHER" id="PTHR23342:SF0">
    <property type="entry name" value="N-ACETYLGLUTAMATE SYNTHASE, MITOCHONDRIAL"/>
    <property type="match status" value="1"/>
</dbReference>
<dbReference type="FunFam" id="3.40.1160.10:FF:000004">
    <property type="entry name" value="Acetylglutamate kinase"/>
    <property type="match status" value="1"/>
</dbReference>
<comment type="catalytic activity">
    <reaction evidence="8 9">
        <text>N-acetyl-L-glutamate + ATP = N-acetyl-L-glutamyl 5-phosphate + ADP</text>
        <dbReference type="Rhea" id="RHEA:14629"/>
        <dbReference type="ChEBI" id="CHEBI:30616"/>
        <dbReference type="ChEBI" id="CHEBI:44337"/>
        <dbReference type="ChEBI" id="CHEBI:57936"/>
        <dbReference type="ChEBI" id="CHEBI:456216"/>
        <dbReference type="EC" id="2.7.2.8"/>
    </reaction>
</comment>
<dbReference type="NCBIfam" id="TIGR00761">
    <property type="entry name" value="argB"/>
    <property type="match status" value="1"/>
</dbReference>
<dbReference type="Gene3D" id="3.40.1160.10">
    <property type="entry name" value="Acetylglutamate kinase-like"/>
    <property type="match status" value="1"/>
</dbReference>
<dbReference type="Pfam" id="PF00696">
    <property type="entry name" value="AA_kinase"/>
    <property type="match status" value="1"/>
</dbReference>
<evidence type="ECO:0000259" key="10">
    <source>
        <dbReference type="Pfam" id="PF00696"/>
    </source>
</evidence>
<evidence type="ECO:0000256" key="7">
    <source>
        <dbReference type="ARBA" id="ARBA00022840"/>
    </source>
</evidence>
<dbReference type="PRINTS" id="PR00474">
    <property type="entry name" value="GLU5KINASE"/>
</dbReference>
<dbReference type="GO" id="GO:0005524">
    <property type="term" value="F:ATP binding"/>
    <property type="evidence" value="ECO:0007669"/>
    <property type="project" value="UniProtKB-UniRule"/>
</dbReference>
<dbReference type="SUPFAM" id="SSF53633">
    <property type="entry name" value="Carbamate kinase-like"/>
    <property type="match status" value="1"/>
</dbReference>
<evidence type="ECO:0000313" key="12">
    <source>
        <dbReference type="Proteomes" id="UP000237798"/>
    </source>
</evidence>
<organism evidence="11 12">
    <name type="scientific">Clostridium luticellarii</name>
    <dbReference type="NCBI Taxonomy" id="1691940"/>
    <lineage>
        <taxon>Bacteria</taxon>
        <taxon>Bacillati</taxon>
        <taxon>Bacillota</taxon>
        <taxon>Clostridia</taxon>
        <taxon>Eubacteriales</taxon>
        <taxon>Clostridiaceae</taxon>
        <taxon>Clostridium</taxon>
    </lineage>
</organism>
<comment type="caution">
    <text evidence="11">The sequence shown here is derived from an EMBL/GenBank/DDBJ whole genome shotgun (WGS) entry which is preliminary data.</text>
</comment>
<dbReference type="EC" id="2.7.2.8" evidence="9"/>
<keyword evidence="12" id="KW-1185">Reference proteome</keyword>
<reference evidence="11 12" key="1">
    <citation type="submission" date="2018-03" db="EMBL/GenBank/DDBJ databases">
        <title>Genome sequence of Clostridium luticellarii DSM 29923.</title>
        <authorList>
            <person name="Poehlein A."/>
            <person name="Daniel R."/>
        </authorList>
    </citation>
    <scope>NUCLEOTIDE SEQUENCE [LARGE SCALE GENOMIC DNA]</scope>
    <source>
        <strain evidence="11 12">DSM 29923</strain>
    </source>
</reference>
<protein>
    <recommendedName>
        <fullName evidence="9">Acetylglutamate kinase</fullName>
        <ecNumber evidence="9">2.7.2.8</ecNumber>
    </recommendedName>
    <alternativeName>
        <fullName evidence="9">N-acetyl-L-glutamate 5-phosphotransferase</fullName>
    </alternativeName>
    <alternativeName>
        <fullName evidence="9">NAG kinase</fullName>
        <shortName evidence="9">NAGK</shortName>
    </alternativeName>
</protein>
<evidence type="ECO:0000256" key="2">
    <source>
        <dbReference type="ARBA" id="ARBA00022571"/>
    </source>
</evidence>
<comment type="pathway">
    <text evidence="1 9">Amino-acid biosynthesis; L-arginine biosynthesis; N(2)-acetyl-L-ornithine from L-glutamate: step 2/4.</text>
</comment>
<dbReference type="Proteomes" id="UP000237798">
    <property type="component" value="Unassembled WGS sequence"/>
</dbReference>
<comment type="subcellular location">
    <subcellularLocation>
        <location evidence="9">Cytoplasm</location>
    </subcellularLocation>
</comment>
<dbReference type="EMBL" id="PVXP01000067">
    <property type="protein sequence ID" value="PRR81595.1"/>
    <property type="molecule type" value="Genomic_DNA"/>
</dbReference>
<dbReference type="InterPro" id="IPR037528">
    <property type="entry name" value="ArgB"/>
</dbReference>
<evidence type="ECO:0000313" key="11">
    <source>
        <dbReference type="EMBL" id="PRR81595.1"/>
    </source>
</evidence>
<dbReference type="OrthoDB" id="9803155at2"/>
<comment type="similarity">
    <text evidence="9">Belongs to the acetylglutamate kinase family. ArgB subfamily.</text>
</comment>
<evidence type="ECO:0000256" key="1">
    <source>
        <dbReference type="ARBA" id="ARBA00004828"/>
    </source>
</evidence>
<dbReference type="PANTHER" id="PTHR23342">
    <property type="entry name" value="N-ACETYLGLUTAMATE SYNTHASE"/>
    <property type="match status" value="1"/>
</dbReference>
<evidence type="ECO:0000256" key="6">
    <source>
        <dbReference type="ARBA" id="ARBA00022777"/>
    </source>
</evidence>
<evidence type="ECO:0000256" key="8">
    <source>
        <dbReference type="ARBA" id="ARBA00048141"/>
    </source>
</evidence>
<gene>
    <name evidence="9 11" type="primary">argB</name>
    <name evidence="11" type="ORF">CLLU_30820</name>
</gene>
<keyword evidence="3 9" id="KW-0028">Amino-acid biosynthesis</keyword>
<evidence type="ECO:0000256" key="3">
    <source>
        <dbReference type="ARBA" id="ARBA00022605"/>
    </source>
</evidence>
<comment type="function">
    <text evidence="9">Catalyzes the ATP-dependent phosphorylation of N-acetyl-L-glutamate.</text>
</comment>
<sequence>MNYNDVAKVLAESLPYIQKYRGKTIVVKYGGSVMKDEELKKYVINDLVLMKCVGINIVVVHGGGPFISSHLKRLNKKSIFIDGLRYTDDETMDIVQMVLCGKINKDLVNLIQSYGGKSIGLCGIDGNMIEARKATFKADLGNVGEIVNINTEIINNSIQNGYIPVISSVARDNSGKLYNINADTCTYRIAAALNAQNLILLTDVPGVMTDIENPSTLISELKLDDVPDMYENNIIKGGMIPKVNSCVEAVKYGVKSAHIIDGRVPHCLLLELFSKKGIGTMIY</sequence>
<feature type="site" description="Transition state stabilizer" evidence="9">
    <location>
        <position position="28"/>
    </location>
</feature>
<dbReference type="InterPro" id="IPR001057">
    <property type="entry name" value="Glu/AcGlu_kinase"/>
</dbReference>
<dbReference type="CDD" id="cd04250">
    <property type="entry name" value="AAK_NAGK-C"/>
    <property type="match status" value="1"/>
</dbReference>
<feature type="site" description="Transition state stabilizer" evidence="9">
    <location>
        <position position="242"/>
    </location>
</feature>
<dbReference type="RefSeq" id="WP_106010639.1">
    <property type="nucleotide sequence ID" value="NZ_JALCPJ010000003.1"/>
</dbReference>
<keyword evidence="7 9" id="KW-0067">ATP-binding</keyword>
<proteinExistence type="inferred from homology"/>
<dbReference type="GO" id="GO:0003991">
    <property type="term" value="F:acetylglutamate kinase activity"/>
    <property type="evidence" value="ECO:0007669"/>
    <property type="project" value="UniProtKB-UniRule"/>
</dbReference>
<keyword evidence="5 9" id="KW-0547">Nucleotide-binding</keyword>
<accession>A0A2T0BCM3</accession>
<dbReference type="AlphaFoldDB" id="A0A2T0BCM3"/>
<keyword evidence="4 9" id="KW-0808">Transferase</keyword>
<dbReference type="InterPro" id="IPR001048">
    <property type="entry name" value="Asp/Glu/Uridylate_kinase"/>
</dbReference>
<feature type="binding site" evidence="9">
    <location>
        <begin position="63"/>
        <end position="64"/>
    </location>
    <ligand>
        <name>substrate</name>
    </ligand>
</feature>
<dbReference type="UniPathway" id="UPA00068">
    <property type="reaction ID" value="UER00107"/>
</dbReference>
<evidence type="ECO:0000256" key="4">
    <source>
        <dbReference type="ARBA" id="ARBA00022679"/>
    </source>
</evidence>
<dbReference type="InterPro" id="IPR041727">
    <property type="entry name" value="NAGK-C"/>
</dbReference>
<keyword evidence="6 9" id="KW-0418">Kinase</keyword>
<feature type="binding site" evidence="9">
    <location>
        <position position="179"/>
    </location>
    <ligand>
        <name>substrate</name>
    </ligand>
</feature>
<dbReference type="HAMAP" id="MF_00082">
    <property type="entry name" value="ArgB"/>
    <property type="match status" value="1"/>
</dbReference>
<dbReference type="InterPro" id="IPR036393">
    <property type="entry name" value="AceGlu_kinase-like_sf"/>
</dbReference>
<name>A0A2T0BCM3_9CLOT</name>
<dbReference type="PIRSF" id="PIRSF000728">
    <property type="entry name" value="NAGK"/>
    <property type="match status" value="1"/>
</dbReference>
<evidence type="ECO:0000256" key="9">
    <source>
        <dbReference type="HAMAP-Rule" id="MF_00082"/>
    </source>
</evidence>
<dbReference type="GO" id="GO:0005737">
    <property type="term" value="C:cytoplasm"/>
    <property type="evidence" value="ECO:0007669"/>
    <property type="project" value="UniProtKB-SubCell"/>
</dbReference>
<feature type="domain" description="Aspartate/glutamate/uridylate kinase" evidence="10">
    <location>
        <begin position="23"/>
        <end position="261"/>
    </location>
</feature>
<keyword evidence="2 9" id="KW-0055">Arginine biosynthesis</keyword>